<dbReference type="InterPro" id="IPR018187">
    <property type="entry name" value="Asp/Glu_racemase_AS_1"/>
</dbReference>
<proteinExistence type="inferred from homology"/>
<dbReference type="HAMAP" id="MF_00258">
    <property type="entry name" value="Glu_racemase"/>
    <property type="match status" value="1"/>
</dbReference>
<dbReference type="InterPro" id="IPR015942">
    <property type="entry name" value="Asp/Glu/hydantoin_racemase"/>
</dbReference>
<protein>
    <recommendedName>
        <fullName evidence="7 8">Glutamate racemase</fullName>
        <ecNumber evidence="2 8">5.1.1.3</ecNumber>
    </recommendedName>
</protein>
<comment type="catalytic activity">
    <reaction evidence="1 8">
        <text>L-glutamate = D-glutamate</text>
        <dbReference type="Rhea" id="RHEA:12813"/>
        <dbReference type="ChEBI" id="CHEBI:29985"/>
        <dbReference type="ChEBI" id="CHEBI:29986"/>
        <dbReference type="EC" id="5.1.1.3"/>
    </reaction>
</comment>
<evidence type="ECO:0000256" key="8">
    <source>
        <dbReference type="HAMAP-Rule" id="MF_00258"/>
    </source>
</evidence>
<dbReference type="GO" id="GO:0009252">
    <property type="term" value="P:peptidoglycan biosynthetic process"/>
    <property type="evidence" value="ECO:0007669"/>
    <property type="project" value="UniProtKB-UniRule"/>
</dbReference>
<feature type="binding site" evidence="8">
    <location>
        <begin position="42"/>
        <end position="43"/>
    </location>
    <ligand>
        <name>substrate</name>
    </ligand>
</feature>
<gene>
    <name evidence="8" type="primary">murI</name>
    <name evidence="9" type="ORF">IV81_GL000652</name>
</gene>
<organism evidence="9 10">
    <name type="scientific">Pediococcus stilesii</name>
    <dbReference type="NCBI Taxonomy" id="331679"/>
    <lineage>
        <taxon>Bacteria</taxon>
        <taxon>Bacillati</taxon>
        <taxon>Bacillota</taxon>
        <taxon>Bacilli</taxon>
        <taxon>Lactobacillales</taxon>
        <taxon>Lactobacillaceae</taxon>
        <taxon>Pediococcus</taxon>
    </lineage>
</organism>
<accession>A0A0R2KUZ4</accession>
<comment type="pathway">
    <text evidence="8">Cell wall biogenesis; peptidoglycan biosynthesis.</text>
</comment>
<evidence type="ECO:0000256" key="3">
    <source>
        <dbReference type="ARBA" id="ARBA00022960"/>
    </source>
</evidence>
<dbReference type="UniPathway" id="UPA00219"/>
<dbReference type="PROSITE" id="PS00924">
    <property type="entry name" value="ASP_GLU_RACEMASE_2"/>
    <property type="match status" value="1"/>
</dbReference>
<comment type="function">
    <text evidence="8">Provides the (R)-glutamate required for cell wall biosynthesis.</text>
</comment>
<dbReference type="Gene3D" id="3.40.50.1860">
    <property type="match status" value="2"/>
</dbReference>
<dbReference type="EC" id="5.1.1.3" evidence="2 8"/>
<evidence type="ECO:0000256" key="5">
    <source>
        <dbReference type="ARBA" id="ARBA00023235"/>
    </source>
</evidence>
<dbReference type="RefSeq" id="WP_057803940.1">
    <property type="nucleotide sequence ID" value="NZ_JQBX01000018.1"/>
</dbReference>
<dbReference type="InterPro" id="IPR001920">
    <property type="entry name" value="Asp/Glu_race"/>
</dbReference>
<dbReference type="Pfam" id="PF01177">
    <property type="entry name" value="Asp_Glu_race"/>
    <property type="match status" value="1"/>
</dbReference>
<evidence type="ECO:0000256" key="4">
    <source>
        <dbReference type="ARBA" id="ARBA00022984"/>
    </source>
</evidence>
<feature type="active site" description="Proton donor/acceptor" evidence="8">
    <location>
        <position position="184"/>
    </location>
</feature>
<sequence length="265" mass="29523">MDNRPVGFMDSGVGGLTVVKMAQKLLPNEEIVFIGDEARMPYGPRPTEEVVEFSKQMAAFLISKNVKALVIACNTATSAAYEILQKELSIPVIGVILPGAMAAAEQTKNNKVGVIATLGTIKSNIYPKTLKTIQYSIESYPLACQEFVEIAEKNELDTPETRVVVENKLKEFKQDQIDTLILGCTHFPLLSKNIQRAVGDEVTLIDPGVETSKQLKNLLEDQDMLRDEKLEINDRYYSTGNLVEFENVARNFLEKEIVVQQVKIN</sequence>
<keyword evidence="10" id="KW-1185">Reference proteome</keyword>
<feature type="active site" description="Proton donor/acceptor" evidence="8">
    <location>
        <position position="73"/>
    </location>
</feature>
<dbReference type="GO" id="GO:0071555">
    <property type="term" value="P:cell wall organization"/>
    <property type="evidence" value="ECO:0007669"/>
    <property type="project" value="UniProtKB-KW"/>
</dbReference>
<evidence type="ECO:0000256" key="2">
    <source>
        <dbReference type="ARBA" id="ARBA00013090"/>
    </source>
</evidence>
<evidence type="ECO:0000313" key="9">
    <source>
        <dbReference type="EMBL" id="KRN93298.1"/>
    </source>
</evidence>
<dbReference type="GO" id="GO:0008881">
    <property type="term" value="F:glutamate racemase activity"/>
    <property type="evidence" value="ECO:0007669"/>
    <property type="project" value="UniProtKB-UniRule"/>
</dbReference>
<dbReference type="NCBIfam" id="TIGR00067">
    <property type="entry name" value="glut_race"/>
    <property type="match status" value="1"/>
</dbReference>
<dbReference type="PANTHER" id="PTHR21198:SF2">
    <property type="entry name" value="GLUTAMATE RACEMASE"/>
    <property type="match status" value="1"/>
</dbReference>
<keyword evidence="6 8" id="KW-0961">Cell wall biogenesis/degradation</keyword>
<dbReference type="InterPro" id="IPR004391">
    <property type="entry name" value="Glu_race"/>
</dbReference>
<evidence type="ECO:0000313" key="10">
    <source>
        <dbReference type="Proteomes" id="UP000051859"/>
    </source>
</evidence>
<name>A0A0R2KUZ4_9LACO</name>
<dbReference type="AlphaFoldDB" id="A0A0R2KUZ4"/>
<feature type="binding site" evidence="8">
    <location>
        <begin position="185"/>
        <end position="186"/>
    </location>
    <ligand>
        <name>substrate</name>
    </ligand>
</feature>
<feature type="binding site" evidence="8">
    <location>
        <begin position="10"/>
        <end position="11"/>
    </location>
    <ligand>
        <name>substrate</name>
    </ligand>
</feature>
<comment type="caution">
    <text evidence="9">The sequence shown here is derived from an EMBL/GenBank/DDBJ whole genome shotgun (WGS) entry which is preliminary data.</text>
</comment>
<evidence type="ECO:0000256" key="1">
    <source>
        <dbReference type="ARBA" id="ARBA00001602"/>
    </source>
</evidence>
<reference evidence="9 10" key="1">
    <citation type="journal article" date="2015" name="Genome Announc.">
        <title>Expanding the biotechnology potential of lactobacilli through comparative genomics of 213 strains and associated genera.</title>
        <authorList>
            <person name="Sun Z."/>
            <person name="Harris H.M."/>
            <person name="McCann A."/>
            <person name="Guo C."/>
            <person name="Argimon S."/>
            <person name="Zhang W."/>
            <person name="Yang X."/>
            <person name="Jeffery I.B."/>
            <person name="Cooney J.C."/>
            <person name="Kagawa T.F."/>
            <person name="Liu W."/>
            <person name="Song Y."/>
            <person name="Salvetti E."/>
            <person name="Wrobel A."/>
            <person name="Rasinkangas P."/>
            <person name="Parkhill J."/>
            <person name="Rea M.C."/>
            <person name="O'Sullivan O."/>
            <person name="Ritari J."/>
            <person name="Douillard F.P."/>
            <person name="Paul Ross R."/>
            <person name="Yang R."/>
            <person name="Briner A.E."/>
            <person name="Felis G.E."/>
            <person name="de Vos W.M."/>
            <person name="Barrangou R."/>
            <person name="Klaenhammer T.R."/>
            <person name="Caufield P.W."/>
            <person name="Cui Y."/>
            <person name="Zhang H."/>
            <person name="O'Toole P.W."/>
        </authorList>
    </citation>
    <scope>NUCLEOTIDE SEQUENCE [LARGE SCALE GENOMIC DNA]</scope>
    <source>
        <strain evidence="9 10">DSM 18001</strain>
    </source>
</reference>
<comment type="similarity">
    <text evidence="8">Belongs to the aspartate/glutamate racemases family.</text>
</comment>
<dbReference type="STRING" id="331679.IV81_GL000652"/>
<dbReference type="FunFam" id="3.40.50.1860:FF:000002">
    <property type="entry name" value="Glutamate racemase"/>
    <property type="match status" value="1"/>
</dbReference>
<dbReference type="InterPro" id="IPR033134">
    <property type="entry name" value="Asp/Glu_racemase_AS_2"/>
</dbReference>
<keyword evidence="3 8" id="KW-0133">Cell shape</keyword>
<keyword evidence="5 8" id="KW-0413">Isomerase</keyword>
<dbReference type="GO" id="GO:0008360">
    <property type="term" value="P:regulation of cell shape"/>
    <property type="evidence" value="ECO:0007669"/>
    <property type="project" value="UniProtKB-KW"/>
</dbReference>
<evidence type="ECO:0000256" key="7">
    <source>
        <dbReference type="ARBA" id="ARBA00070053"/>
    </source>
</evidence>
<dbReference type="SUPFAM" id="SSF53681">
    <property type="entry name" value="Aspartate/glutamate racemase"/>
    <property type="match status" value="2"/>
</dbReference>
<dbReference type="PROSITE" id="PS00923">
    <property type="entry name" value="ASP_GLU_RACEMASE_1"/>
    <property type="match status" value="1"/>
</dbReference>
<dbReference type="PANTHER" id="PTHR21198">
    <property type="entry name" value="GLUTAMATE RACEMASE"/>
    <property type="match status" value="1"/>
</dbReference>
<dbReference type="Proteomes" id="UP000051859">
    <property type="component" value="Unassembled WGS sequence"/>
</dbReference>
<keyword evidence="4 8" id="KW-0573">Peptidoglycan synthesis</keyword>
<dbReference type="PATRIC" id="fig|331679.3.peg.659"/>
<dbReference type="GO" id="GO:0042802">
    <property type="term" value="F:identical protein binding"/>
    <property type="evidence" value="ECO:0007669"/>
    <property type="project" value="UniProtKB-ARBA"/>
</dbReference>
<dbReference type="EMBL" id="JQBX01000018">
    <property type="protein sequence ID" value="KRN93298.1"/>
    <property type="molecule type" value="Genomic_DNA"/>
</dbReference>
<feature type="binding site" evidence="8">
    <location>
        <begin position="74"/>
        <end position="75"/>
    </location>
    <ligand>
        <name>substrate</name>
    </ligand>
</feature>
<evidence type="ECO:0000256" key="6">
    <source>
        <dbReference type="ARBA" id="ARBA00023316"/>
    </source>
</evidence>